<evidence type="ECO:0000313" key="2">
    <source>
        <dbReference type="EMBL" id="GAF94927.1"/>
    </source>
</evidence>
<dbReference type="Pfam" id="PF01345">
    <property type="entry name" value="DUF11"/>
    <property type="match status" value="1"/>
</dbReference>
<gene>
    <name evidence="2" type="ORF">S01H1_24468</name>
</gene>
<accession>X0U3E6</accession>
<proteinExistence type="predicted"/>
<name>X0U3E6_9ZZZZ</name>
<dbReference type="NCBIfam" id="TIGR01451">
    <property type="entry name" value="B_ant_repeat"/>
    <property type="match status" value="1"/>
</dbReference>
<protein>
    <recommendedName>
        <fullName evidence="1">DUF11 domain-containing protein</fullName>
    </recommendedName>
</protein>
<feature type="domain" description="DUF11" evidence="1">
    <location>
        <begin position="8"/>
        <end position="39"/>
    </location>
</feature>
<organism evidence="2">
    <name type="scientific">marine sediment metagenome</name>
    <dbReference type="NCBI Taxonomy" id="412755"/>
    <lineage>
        <taxon>unclassified sequences</taxon>
        <taxon>metagenomes</taxon>
        <taxon>ecological metagenomes</taxon>
    </lineage>
</organism>
<feature type="non-terminal residue" evidence="2">
    <location>
        <position position="48"/>
    </location>
</feature>
<comment type="caution">
    <text evidence="2">The sequence shown here is derived from an EMBL/GenBank/DDBJ whole genome shotgun (WGS) entry which is preliminary data.</text>
</comment>
<sequence>GAGEYVIMLVVENKGEVTVENVKVTDWIPAGFSYIITDPAEEEPAVKV</sequence>
<dbReference type="InterPro" id="IPR047589">
    <property type="entry name" value="DUF11_rpt"/>
</dbReference>
<reference evidence="2" key="1">
    <citation type="journal article" date="2014" name="Front. Microbiol.">
        <title>High frequency of phylogenetically diverse reductive dehalogenase-homologous genes in deep subseafloor sedimentary metagenomes.</title>
        <authorList>
            <person name="Kawai M."/>
            <person name="Futagami T."/>
            <person name="Toyoda A."/>
            <person name="Takaki Y."/>
            <person name="Nishi S."/>
            <person name="Hori S."/>
            <person name="Arai W."/>
            <person name="Tsubouchi T."/>
            <person name="Morono Y."/>
            <person name="Uchiyama I."/>
            <person name="Ito T."/>
            <person name="Fujiyama A."/>
            <person name="Inagaki F."/>
            <person name="Takami H."/>
        </authorList>
    </citation>
    <scope>NUCLEOTIDE SEQUENCE</scope>
    <source>
        <strain evidence="2">Expedition CK06-06</strain>
    </source>
</reference>
<dbReference type="InterPro" id="IPR001434">
    <property type="entry name" value="OmcB-like_DUF11"/>
</dbReference>
<dbReference type="AlphaFoldDB" id="X0U3E6"/>
<feature type="non-terminal residue" evidence="2">
    <location>
        <position position="1"/>
    </location>
</feature>
<evidence type="ECO:0000259" key="1">
    <source>
        <dbReference type="Pfam" id="PF01345"/>
    </source>
</evidence>
<dbReference type="EMBL" id="BARS01014587">
    <property type="protein sequence ID" value="GAF94927.1"/>
    <property type="molecule type" value="Genomic_DNA"/>
</dbReference>